<sequence length="199" mass="22299">MGDLIGAFARLDEARARHRLVPAPPGLPEKQVVDLLSSAGVHPHAHLVAWYARYGPTVHGPLVPGVFVEDLRAEIEEYACLCEIVEDHDRDVVAHAQTVDWFPLGREQSSLTVMWARECSGDPALAAQNELAALEPTPHGDPVTLPELLMAWVTRLDLGYYTPSENGTIPWFDYRMTEIDGRRRYDHVLSDDIRRRTGL</sequence>
<dbReference type="EMBL" id="JACCBK010000001">
    <property type="protein sequence ID" value="NYD86944.1"/>
    <property type="molecule type" value="Genomic_DNA"/>
</dbReference>
<evidence type="ECO:0000313" key="3">
    <source>
        <dbReference type="Proteomes" id="UP000577956"/>
    </source>
</evidence>
<dbReference type="RefSeq" id="WP_140459427.1">
    <property type="nucleotide sequence ID" value="NZ_BAABFI010000008.1"/>
</dbReference>
<comment type="caution">
    <text evidence="2">The sequence shown here is derived from an EMBL/GenBank/DDBJ whole genome shotgun (WGS) entry which is preliminary data.</text>
</comment>
<protein>
    <submittedName>
        <fullName evidence="2">Uncharacterized protein</fullName>
    </submittedName>
</protein>
<gene>
    <name evidence="2" type="ORF">BKA21_002493</name>
    <name evidence="1" type="ORF">Col01nite_14290</name>
</gene>
<dbReference type="AlphaFoldDB" id="A0A7Y9JZL9"/>
<organism evidence="2 3">
    <name type="scientific">Cellulomonas oligotrophica</name>
    <dbReference type="NCBI Taxonomy" id="931536"/>
    <lineage>
        <taxon>Bacteria</taxon>
        <taxon>Bacillati</taxon>
        <taxon>Actinomycetota</taxon>
        <taxon>Actinomycetes</taxon>
        <taxon>Micrococcales</taxon>
        <taxon>Cellulomonadaceae</taxon>
        <taxon>Cellulomonas</taxon>
    </lineage>
</organism>
<dbReference type="Proteomes" id="UP000577956">
    <property type="component" value="Unassembled WGS sequence"/>
</dbReference>
<keyword evidence="4" id="KW-1185">Reference proteome</keyword>
<evidence type="ECO:0000313" key="1">
    <source>
        <dbReference type="EMBL" id="GIG32270.1"/>
    </source>
</evidence>
<evidence type="ECO:0000313" key="2">
    <source>
        <dbReference type="EMBL" id="NYD86944.1"/>
    </source>
</evidence>
<accession>A0A7Y9JZL9</accession>
<proteinExistence type="predicted"/>
<reference evidence="1 4" key="2">
    <citation type="submission" date="2021-01" db="EMBL/GenBank/DDBJ databases">
        <title>Whole genome shotgun sequence of Cellulomonas oligotrophica NBRC 109435.</title>
        <authorList>
            <person name="Komaki H."/>
            <person name="Tamura T."/>
        </authorList>
    </citation>
    <scope>NUCLEOTIDE SEQUENCE [LARGE SCALE GENOMIC DNA]</scope>
    <source>
        <strain evidence="1 4">NBRC 109435</strain>
    </source>
</reference>
<reference evidence="2 3" key="1">
    <citation type="submission" date="2020-07" db="EMBL/GenBank/DDBJ databases">
        <title>Sequencing the genomes of 1000 actinobacteria strains.</title>
        <authorList>
            <person name="Klenk H.-P."/>
        </authorList>
    </citation>
    <scope>NUCLEOTIDE SEQUENCE [LARGE SCALE GENOMIC DNA]</scope>
    <source>
        <strain evidence="2 3">DSM 24482</strain>
    </source>
</reference>
<dbReference type="EMBL" id="BONN01000003">
    <property type="protein sequence ID" value="GIG32270.1"/>
    <property type="molecule type" value="Genomic_DNA"/>
</dbReference>
<name>A0A7Y9JZL9_9CELL</name>
<dbReference type="Proteomes" id="UP000618382">
    <property type="component" value="Unassembled WGS sequence"/>
</dbReference>
<evidence type="ECO:0000313" key="4">
    <source>
        <dbReference type="Proteomes" id="UP000618382"/>
    </source>
</evidence>